<evidence type="ECO:0000259" key="17">
    <source>
        <dbReference type="Pfam" id="PF12254"/>
    </source>
</evidence>
<dbReference type="Pfam" id="PF00136">
    <property type="entry name" value="DNA_pol_B"/>
    <property type="match status" value="1"/>
</dbReference>
<comment type="catalytic activity">
    <reaction evidence="12">
        <text>DNA(n) + a 2'-deoxyribonucleoside 5'-triphosphate = DNA(n+1) + diphosphate</text>
        <dbReference type="Rhea" id="RHEA:22508"/>
        <dbReference type="Rhea" id="RHEA-COMP:17339"/>
        <dbReference type="Rhea" id="RHEA-COMP:17340"/>
        <dbReference type="ChEBI" id="CHEBI:33019"/>
        <dbReference type="ChEBI" id="CHEBI:61560"/>
        <dbReference type="ChEBI" id="CHEBI:173112"/>
        <dbReference type="EC" id="2.7.7.7"/>
    </reaction>
</comment>
<dbReference type="GO" id="GO:0008270">
    <property type="term" value="F:zinc ion binding"/>
    <property type="evidence" value="ECO:0007669"/>
    <property type="project" value="UniProtKB-KW"/>
</dbReference>
<evidence type="ECO:0000256" key="5">
    <source>
        <dbReference type="ARBA" id="ARBA00022705"/>
    </source>
</evidence>
<dbReference type="GO" id="GO:0003887">
    <property type="term" value="F:DNA-directed DNA polymerase activity"/>
    <property type="evidence" value="ECO:0007669"/>
    <property type="project" value="UniProtKB-KW"/>
</dbReference>
<keyword evidence="8" id="KW-0862">Zinc</keyword>
<dbReference type="FunCoup" id="A0A1Z5JUX1">
    <property type="interactions" value="366"/>
</dbReference>
<keyword evidence="19" id="KW-1185">Reference proteome</keyword>
<evidence type="ECO:0000256" key="2">
    <source>
        <dbReference type="ARBA" id="ARBA00005755"/>
    </source>
</evidence>
<feature type="domain" description="DNA-directed DNA polymerase family B multifunctional" evidence="14">
    <location>
        <begin position="771"/>
        <end position="1207"/>
    </location>
</feature>
<dbReference type="Proteomes" id="UP000198406">
    <property type="component" value="Unassembled WGS sequence"/>
</dbReference>
<evidence type="ECO:0000256" key="8">
    <source>
        <dbReference type="ARBA" id="ARBA00022833"/>
    </source>
</evidence>
<dbReference type="GO" id="GO:0003688">
    <property type="term" value="F:DNA replication origin binding"/>
    <property type="evidence" value="ECO:0007669"/>
    <property type="project" value="TreeGrafter"/>
</dbReference>
<feature type="domain" description="Zinc finger DNA-directed DNA polymerase family B alpha" evidence="16">
    <location>
        <begin position="1251"/>
        <end position="1446"/>
    </location>
</feature>
<evidence type="ECO:0000256" key="11">
    <source>
        <dbReference type="ARBA" id="ARBA00023242"/>
    </source>
</evidence>
<dbReference type="Pfam" id="PF08996">
    <property type="entry name" value="zf-DNA_Pol"/>
    <property type="match status" value="1"/>
</dbReference>
<dbReference type="PANTHER" id="PTHR45861">
    <property type="entry name" value="DNA POLYMERASE ALPHA CATALYTIC SUBUNIT"/>
    <property type="match status" value="1"/>
</dbReference>
<dbReference type="InterPro" id="IPR006172">
    <property type="entry name" value="DNA-dir_DNA_pol_B"/>
</dbReference>
<dbReference type="NCBIfam" id="TIGR00592">
    <property type="entry name" value="pol2"/>
    <property type="match status" value="1"/>
</dbReference>
<dbReference type="InterPro" id="IPR015088">
    <property type="entry name" value="Znf_DNA-dir_DNA_pol_B_alpha"/>
</dbReference>
<dbReference type="FunFam" id="1.10.132.60:FF:000004">
    <property type="entry name" value="DNA polymerase"/>
    <property type="match status" value="1"/>
</dbReference>
<dbReference type="Gene3D" id="3.30.70.2820">
    <property type="match status" value="1"/>
</dbReference>
<dbReference type="InterPro" id="IPR043502">
    <property type="entry name" value="DNA/RNA_pol_sf"/>
</dbReference>
<dbReference type="InterPro" id="IPR023211">
    <property type="entry name" value="DNA_pol_palm_dom_sf"/>
</dbReference>
<gene>
    <name evidence="18" type="ORF">FisN_18Lh229</name>
</gene>
<comment type="similarity">
    <text evidence="2 12">Belongs to the DNA polymerase type-B family.</text>
</comment>
<dbReference type="GO" id="GO:0003682">
    <property type="term" value="F:chromatin binding"/>
    <property type="evidence" value="ECO:0007669"/>
    <property type="project" value="TreeGrafter"/>
</dbReference>
<dbReference type="GO" id="GO:0005658">
    <property type="term" value="C:alpha DNA polymerase:primase complex"/>
    <property type="evidence" value="ECO:0007669"/>
    <property type="project" value="TreeGrafter"/>
</dbReference>
<feature type="domain" description="DNA-directed DNA polymerase family B exonuclease" evidence="15">
    <location>
        <begin position="476"/>
        <end position="706"/>
    </location>
</feature>
<dbReference type="GO" id="GO:0000166">
    <property type="term" value="F:nucleotide binding"/>
    <property type="evidence" value="ECO:0007669"/>
    <property type="project" value="InterPro"/>
</dbReference>
<dbReference type="GO" id="GO:0006273">
    <property type="term" value="P:lagging strand elongation"/>
    <property type="evidence" value="ECO:0007669"/>
    <property type="project" value="TreeGrafter"/>
</dbReference>
<comment type="subcellular location">
    <subcellularLocation>
        <location evidence="1">Nucleus</location>
    </subcellularLocation>
</comment>
<evidence type="ECO:0000256" key="1">
    <source>
        <dbReference type="ARBA" id="ARBA00004123"/>
    </source>
</evidence>
<dbReference type="SUPFAM" id="SSF56672">
    <property type="entry name" value="DNA/RNA polymerases"/>
    <property type="match status" value="1"/>
</dbReference>
<dbReference type="EMBL" id="BDSP01000118">
    <property type="protein sequence ID" value="GAX17578.1"/>
    <property type="molecule type" value="Genomic_DNA"/>
</dbReference>
<dbReference type="PRINTS" id="PR00106">
    <property type="entry name" value="DNAPOLB"/>
</dbReference>
<dbReference type="Gene3D" id="2.40.50.730">
    <property type="match status" value="1"/>
</dbReference>
<dbReference type="GO" id="GO:0006272">
    <property type="term" value="P:leading strand elongation"/>
    <property type="evidence" value="ECO:0007669"/>
    <property type="project" value="TreeGrafter"/>
</dbReference>
<evidence type="ECO:0000256" key="7">
    <source>
        <dbReference type="ARBA" id="ARBA00022771"/>
    </source>
</evidence>
<dbReference type="InterPro" id="IPR038256">
    <property type="entry name" value="Pol_alpha_znc_sf"/>
</dbReference>
<keyword evidence="7" id="KW-0863">Zinc-finger</keyword>
<sequence length="1461" mass="164923">MSSASRRRAALAKYRSARETGTSALDQIEFEDDAIYDEVTEEEYRQTVQARREREDFVVDDDGLGYYDDGEERFGEEAEYHEQQKKKKKSHSINAALTEQALKKARQKSRALQSTTTVSGNSSMWNFVNRGVSVNASTSVSKQQQQQQQQRKAVNNVDDLLAELDHPTVWRSKSTRPAITHHRSSRMMPHRRPKTEAPPSSYAVPPVQDDEDDDDDAPMAHFNDDNDDMDNEPVVTTPETKKPETTSTPKSVQFAPDTKSGDDIVEEPEPKKRRFGRSKLSISTAAQKALETKEAMEKTVQATMNMPEPMPVEPVREEPSPTHLPRATATLEQVVQTNEQGGKYMDLFWTDLSERNGDILLFGKVKAPNDQFVSACVYVTGITRSLYCLPRQQPDGTPYPMLEVHQEINNMLIGNVIPNKAGASWAGKTVQRQYAFDDSTIPRESTEYLKIVYAAQYPPPPEERCQGKTYSHILNATASIRETFILNCQLMGPCWVRIQDCQPTRAPLSYAKVECVVASPKQVQRVTESVPPPPPVTTVTLQFKTAVNPTTQKSEIVVAAALCHNRVMLETATEATPEHQAALVIVRPWQQPSLPRDFRASGVIRQEQNERALISRLMAQLLIWDPDCIVGHNAAGFDLEVLLMRCTELKISTWAQLGRRRRTGAAFQGKARKDYAIQEALVGRLLCDTYLSAKELLRETTYSLTNLAETQLKQARREIEAVDVPAYFQSGATVTQLAMTTLHDAQLVQALLFKLQVLPLTKQLTCIAGNIWSHTLRGNRAERTEYLLLHEFHRLKFIPPEKQRKSVATNKAKYSGGLVLEPKKGLYDSFILLLDFNSLYPSIIQEYNLCFTTIDWSKHIHDDEAPIPDAQVERGVLPTVIQTLVDRRRNVKKILKSETDPSKKEELDIRQKALKLTANSMYGCLGFSNSRFFAQPIAALVTAKGRDTLQRTVDIAQNSVGLDVIYGDTDSIMINTRLKNEQDLPKVRQLGELVKKQVNRQYRTLELEIDGIFRSMLLLKKKKYAARTVEELPDGTIKYGEELKGLDLVRRDWCVQSKETGKYITSQILSGEDSEVVLHNIHAHLEKVAEDMRAGALPLEKYVITKGLSKHPNDYPDAKSLPHVLVAKEMLRNNRPVNTGDHIPYVITAPIEEVDEEGRPKPTSSTPIERARHPEEILRSNGVLKPDVEWYLSMQILPPIARLCDPIEGTSQQILAAKLHLDVKRYGTSSYIDGRDSMDEEVEMNFRPSSLLSDVERFKDVEKLRLFCFACGQENEFPGVLYATDDKVGGAQQLASGFTCTNPSCVRPNFWGQKNLFECCSRIMNATSVWTRGLMTKYYDGVVRCDEVSCGLETRQLSVAGGVCLRRGCNGLMTAAVTERTVHTHLKYLESLFDVEHTSEQLAKNEVFGAKKDIMKSLSKFDAKAFEFLHEVAKARLERNAFNWIPKDFWTQMFNIGKAKQ</sequence>
<dbReference type="InterPro" id="IPR017964">
    <property type="entry name" value="DNA-dir_DNA_pol_B_CS"/>
</dbReference>
<dbReference type="CDD" id="cd05776">
    <property type="entry name" value="DNA_polB_alpha_exo"/>
    <property type="match status" value="1"/>
</dbReference>
<evidence type="ECO:0000259" key="15">
    <source>
        <dbReference type="Pfam" id="PF03104"/>
    </source>
</evidence>
<keyword evidence="11" id="KW-0539">Nucleus</keyword>
<dbReference type="PANTHER" id="PTHR45861:SF1">
    <property type="entry name" value="DNA POLYMERASE ALPHA CATALYTIC SUBUNIT"/>
    <property type="match status" value="1"/>
</dbReference>
<dbReference type="Gene3D" id="1.10.132.60">
    <property type="entry name" value="DNA polymerase family B, C-terminal domain"/>
    <property type="match status" value="1"/>
</dbReference>
<dbReference type="Pfam" id="PF12254">
    <property type="entry name" value="DNA_pol_alpha_N"/>
    <property type="match status" value="1"/>
</dbReference>
<proteinExistence type="inferred from homology"/>
<dbReference type="GO" id="GO:0003697">
    <property type="term" value="F:single-stranded DNA binding"/>
    <property type="evidence" value="ECO:0007669"/>
    <property type="project" value="TreeGrafter"/>
</dbReference>
<feature type="compositionally biased region" description="Polar residues" evidence="13">
    <location>
        <begin position="110"/>
        <end position="142"/>
    </location>
</feature>
<dbReference type="InParanoid" id="A0A1Z5JUX1"/>
<evidence type="ECO:0000256" key="13">
    <source>
        <dbReference type="SAM" id="MobiDB-lite"/>
    </source>
</evidence>
<dbReference type="EC" id="2.7.7.7" evidence="12"/>
<evidence type="ECO:0000313" key="19">
    <source>
        <dbReference type="Proteomes" id="UP000198406"/>
    </source>
</evidence>
<evidence type="ECO:0000313" key="18">
    <source>
        <dbReference type="EMBL" id="GAX17578.1"/>
    </source>
</evidence>
<dbReference type="InterPro" id="IPR012337">
    <property type="entry name" value="RNaseH-like_sf"/>
</dbReference>
<reference evidence="18 19" key="1">
    <citation type="journal article" date="2015" name="Plant Cell">
        <title>Oil accumulation by the oleaginous diatom Fistulifera solaris as revealed by the genome and transcriptome.</title>
        <authorList>
            <person name="Tanaka T."/>
            <person name="Maeda Y."/>
            <person name="Veluchamy A."/>
            <person name="Tanaka M."/>
            <person name="Abida H."/>
            <person name="Marechal E."/>
            <person name="Bowler C."/>
            <person name="Muto M."/>
            <person name="Sunaga Y."/>
            <person name="Tanaka M."/>
            <person name="Yoshino T."/>
            <person name="Taniguchi T."/>
            <person name="Fukuda Y."/>
            <person name="Nemoto M."/>
            <person name="Matsumoto M."/>
            <person name="Wong P.S."/>
            <person name="Aburatani S."/>
            <person name="Fujibuchi W."/>
        </authorList>
    </citation>
    <scope>NUCLEOTIDE SEQUENCE [LARGE SCALE GENOMIC DNA]</scope>
    <source>
        <strain evidence="18 19">JPCC DA0580</strain>
    </source>
</reference>
<keyword evidence="3 12" id="KW-0808">Transferase</keyword>
<dbReference type="InterPro" id="IPR036397">
    <property type="entry name" value="RNaseH_sf"/>
</dbReference>
<dbReference type="InterPro" id="IPR006133">
    <property type="entry name" value="DNA-dir_DNA_pol_B_exonuc"/>
</dbReference>
<feature type="region of interest" description="Disordered" evidence="13">
    <location>
        <begin position="101"/>
        <end position="279"/>
    </location>
</feature>
<dbReference type="InterPro" id="IPR006134">
    <property type="entry name" value="DNA-dir_DNA_pol_B_multi_dom"/>
</dbReference>
<evidence type="ECO:0000256" key="9">
    <source>
        <dbReference type="ARBA" id="ARBA00022932"/>
    </source>
</evidence>
<feature type="domain" description="DNA polymerase alpha catalytic subunit N-terminal" evidence="17">
    <location>
        <begin position="11"/>
        <end position="74"/>
    </location>
</feature>
<dbReference type="InterPro" id="IPR024647">
    <property type="entry name" value="DNA_pol_a_cat_su_N"/>
</dbReference>
<comment type="caution">
    <text evidence="18">The sequence shown here is derived from an EMBL/GenBank/DDBJ whole genome shotgun (WGS) entry which is preliminary data.</text>
</comment>
<keyword evidence="4 12" id="KW-0548">Nucleotidyltransferase</keyword>
<feature type="compositionally biased region" description="Basic residues" evidence="13">
    <location>
        <begin position="179"/>
        <end position="193"/>
    </location>
</feature>
<keyword evidence="6" id="KW-0479">Metal-binding</keyword>
<evidence type="ECO:0000256" key="4">
    <source>
        <dbReference type="ARBA" id="ARBA00022695"/>
    </source>
</evidence>
<dbReference type="GO" id="GO:1902975">
    <property type="term" value="P:mitotic DNA replication initiation"/>
    <property type="evidence" value="ECO:0007669"/>
    <property type="project" value="InterPro"/>
</dbReference>
<dbReference type="InterPro" id="IPR045846">
    <property type="entry name" value="POLBc_alpha"/>
</dbReference>
<evidence type="ECO:0000259" key="16">
    <source>
        <dbReference type="Pfam" id="PF08996"/>
    </source>
</evidence>
<evidence type="ECO:0000256" key="10">
    <source>
        <dbReference type="ARBA" id="ARBA00023125"/>
    </source>
</evidence>
<accession>A0A1Z5JUX1</accession>
<keyword evidence="5 12" id="KW-0235">DNA replication</keyword>
<evidence type="ECO:0000256" key="12">
    <source>
        <dbReference type="RuleBase" id="RU000442"/>
    </source>
</evidence>
<evidence type="ECO:0000256" key="3">
    <source>
        <dbReference type="ARBA" id="ARBA00022679"/>
    </source>
</evidence>
<evidence type="ECO:0000256" key="6">
    <source>
        <dbReference type="ARBA" id="ARBA00022723"/>
    </source>
</evidence>
<evidence type="ECO:0000259" key="14">
    <source>
        <dbReference type="Pfam" id="PF00136"/>
    </source>
</evidence>
<dbReference type="SUPFAM" id="SSF53098">
    <property type="entry name" value="Ribonuclease H-like"/>
    <property type="match status" value="1"/>
</dbReference>
<dbReference type="Gene3D" id="1.10.3200.20">
    <property type="entry name" value="DNA Polymerase alpha, zinc finger"/>
    <property type="match status" value="1"/>
</dbReference>
<feature type="compositionally biased region" description="Acidic residues" evidence="13">
    <location>
        <begin position="208"/>
        <end position="217"/>
    </location>
</feature>
<protein>
    <recommendedName>
        <fullName evidence="12">DNA polymerase</fullName>
        <ecNumber evidence="12">2.7.7.7</ecNumber>
    </recommendedName>
</protein>
<dbReference type="CDD" id="cd05532">
    <property type="entry name" value="POLBc_alpha"/>
    <property type="match status" value="1"/>
</dbReference>
<dbReference type="Pfam" id="PF03104">
    <property type="entry name" value="DNA_pol_B_exo1"/>
    <property type="match status" value="1"/>
</dbReference>
<dbReference type="Gene3D" id="3.30.420.10">
    <property type="entry name" value="Ribonuclease H-like superfamily/Ribonuclease H"/>
    <property type="match status" value="1"/>
</dbReference>
<keyword evidence="10 12" id="KW-0238">DNA-binding</keyword>
<name>A0A1Z5JUX1_FISSO</name>
<dbReference type="Gene3D" id="3.90.1600.10">
    <property type="entry name" value="Palm domain of DNA polymerase"/>
    <property type="match status" value="2"/>
</dbReference>
<dbReference type="PROSITE" id="PS00116">
    <property type="entry name" value="DNA_POLYMERASE_B"/>
    <property type="match status" value="1"/>
</dbReference>
<organism evidence="18 19">
    <name type="scientific">Fistulifera solaris</name>
    <name type="common">Oleaginous diatom</name>
    <dbReference type="NCBI Taxonomy" id="1519565"/>
    <lineage>
        <taxon>Eukaryota</taxon>
        <taxon>Sar</taxon>
        <taxon>Stramenopiles</taxon>
        <taxon>Ochrophyta</taxon>
        <taxon>Bacillariophyta</taxon>
        <taxon>Bacillariophyceae</taxon>
        <taxon>Bacillariophycidae</taxon>
        <taxon>Naviculales</taxon>
        <taxon>Naviculaceae</taxon>
        <taxon>Fistulifera</taxon>
    </lineage>
</organism>
<dbReference type="SMART" id="SM00486">
    <property type="entry name" value="POLBc"/>
    <property type="match status" value="1"/>
</dbReference>
<dbReference type="OrthoDB" id="6755010at2759"/>
<keyword evidence="9 12" id="KW-0239">DNA-directed DNA polymerase</keyword>
<feature type="region of interest" description="Disordered" evidence="13">
    <location>
        <begin position="1154"/>
        <end position="1174"/>
    </location>
</feature>
<dbReference type="InterPro" id="IPR042087">
    <property type="entry name" value="DNA_pol_B_thumb"/>
</dbReference>